<sequence length="539" mass="59312">MSWLKKKKPNPEDGDFPAVPKHYRENEGKKVLTKPAKLAPALEWNGDATVVWGIDVGPRVTTVSFAYLIPGQGVEVHNIVYWPKVFPLRESDKPGEPLPGVKEKTFKARETYESFGFVSHPAWLSEKTANYVHVLGAANSPSAFQVRTELPFIELASERYKYVDLVEHLLKHALSVYGAVIKPGQPQWPRASDVVVSLPSGISKSAEISVVDALNSMVQRVMPKIIGLTQVHYVLRADLRPFEDDTWRNIDTDFQASANDAFMIVDWDLMTGDMICISYKVRQLPSGQVAFDIRQRSYLQSTPVTKKREVSADGKEGVRFANALHWVAQQKHATQKIIIRASNPFKKSEGLLDSFHKTLTELGLQVGIRLVDPTTETGAFGAVLWRIAHVIASSDQSNGENVQLVRDATTVPSVETSPSTPAPSDLEFGKSSGNSRVASYYHTERGSRPVSTAEPPTAFISTPLSWSPPITHPAAPVIHNNHLFNGQAEVVQAAENTVGPSSASGSPEYETMDLTAVPPAYIIDNDTESHPSEKMKATE</sequence>
<dbReference type="AlphaFoldDB" id="A0A8H3ABB9"/>
<dbReference type="EMBL" id="CAJMWW010000065">
    <property type="protein sequence ID" value="CAE6412411.1"/>
    <property type="molecule type" value="Genomic_DNA"/>
</dbReference>
<feature type="compositionally biased region" description="Low complexity" evidence="1">
    <location>
        <begin position="410"/>
        <end position="424"/>
    </location>
</feature>
<accession>A0A8H3ABB9</accession>
<protein>
    <submittedName>
        <fullName evidence="2">Uncharacterized protein</fullName>
    </submittedName>
</protein>
<evidence type="ECO:0000256" key="1">
    <source>
        <dbReference type="SAM" id="MobiDB-lite"/>
    </source>
</evidence>
<dbReference type="Proteomes" id="UP000663841">
    <property type="component" value="Unassembled WGS sequence"/>
</dbReference>
<feature type="region of interest" description="Disordered" evidence="1">
    <location>
        <begin position="1"/>
        <end position="22"/>
    </location>
</feature>
<gene>
    <name evidence="2" type="ORF">RDB_LOCUS25237</name>
</gene>
<evidence type="ECO:0000313" key="2">
    <source>
        <dbReference type="EMBL" id="CAE6412411.1"/>
    </source>
</evidence>
<evidence type="ECO:0000313" key="3">
    <source>
        <dbReference type="Proteomes" id="UP000663841"/>
    </source>
</evidence>
<feature type="region of interest" description="Disordered" evidence="1">
    <location>
        <begin position="410"/>
        <end position="434"/>
    </location>
</feature>
<name>A0A8H3ABB9_9AGAM</name>
<reference evidence="2" key="1">
    <citation type="submission" date="2021-01" db="EMBL/GenBank/DDBJ databases">
        <authorList>
            <person name="Kaushik A."/>
        </authorList>
    </citation>
    <scope>NUCLEOTIDE SEQUENCE</scope>
    <source>
        <strain evidence="2">AG3-T5</strain>
    </source>
</reference>
<comment type="caution">
    <text evidence="2">The sequence shown here is derived from an EMBL/GenBank/DDBJ whole genome shotgun (WGS) entry which is preliminary data.</text>
</comment>
<proteinExistence type="predicted"/>
<organism evidence="2 3">
    <name type="scientific">Rhizoctonia solani</name>
    <dbReference type="NCBI Taxonomy" id="456999"/>
    <lineage>
        <taxon>Eukaryota</taxon>
        <taxon>Fungi</taxon>
        <taxon>Dikarya</taxon>
        <taxon>Basidiomycota</taxon>
        <taxon>Agaricomycotina</taxon>
        <taxon>Agaricomycetes</taxon>
        <taxon>Cantharellales</taxon>
        <taxon>Ceratobasidiaceae</taxon>
        <taxon>Rhizoctonia</taxon>
    </lineage>
</organism>